<evidence type="ECO:0000256" key="1">
    <source>
        <dbReference type="ARBA" id="ARBA00006739"/>
    </source>
</evidence>
<dbReference type="Pfam" id="PF13641">
    <property type="entry name" value="Glyco_tranf_2_3"/>
    <property type="match status" value="1"/>
</dbReference>
<dbReference type="AlphaFoldDB" id="A0A4Q2R6H0"/>
<reference evidence="5 6" key="2">
    <citation type="submission" date="2019-02" db="EMBL/GenBank/DDBJ databases">
        <title>'Lichenibacterium ramalinii' gen. nov. sp. nov., 'Lichenibacterium minor' gen. nov. sp. nov.</title>
        <authorList>
            <person name="Pankratov T."/>
        </authorList>
    </citation>
    <scope>NUCLEOTIDE SEQUENCE [LARGE SCALE GENOMIC DNA]</scope>
    <source>
        <strain evidence="5 6">RmlP001</strain>
    </source>
</reference>
<organism evidence="5 6">
    <name type="scientific">Lichenibacterium ramalinae</name>
    <dbReference type="NCBI Taxonomy" id="2316527"/>
    <lineage>
        <taxon>Bacteria</taxon>
        <taxon>Pseudomonadati</taxon>
        <taxon>Pseudomonadota</taxon>
        <taxon>Alphaproteobacteria</taxon>
        <taxon>Hyphomicrobiales</taxon>
        <taxon>Lichenihabitantaceae</taxon>
        <taxon>Lichenibacterium</taxon>
    </lineage>
</organism>
<dbReference type="EMBL" id="QYBC01000022">
    <property type="protein sequence ID" value="RYB02178.1"/>
    <property type="molecule type" value="Genomic_DNA"/>
</dbReference>
<feature type="compositionally biased region" description="Basic and acidic residues" evidence="4">
    <location>
        <begin position="505"/>
        <end position="516"/>
    </location>
</feature>
<keyword evidence="2" id="KW-0328">Glycosyltransferase</keyword>
<name>A0A4Q2R6H0_9HYPH</name>
<evidence type="ECO:0000313" key="6">
    <source>
        <dbReference type="Proteomes" id="UP000289411"/>
    </source>
</evidence>
<evidence type="ECO:0000313" key="5">
    <source>
        <dbReference type="EMBL" id="RYB02178.1"/>
    </source>
</evidence>
<dbReference type="Proteomes" id="UP000289411">
    <property type="component" value="Unassembled WGS sequence"/>
</dbReference>
<dbReference type="GO" id="GO:0016757">
    <property type="term" value="F:glycosyltransferase activity"/>
    <property type="evidence" value="ECO:0007669"/>
    <property type="project" value="UniProtKB-KW"/>
</dbReference>
<keyword evidence="6" id="KW-1185">Reference proteome</keyword>
<dbReference type="Gene3D" id="3.90.550.10">
    <property type="entry name" value="Spore Coat Polysaccharide Biosynthesis Protein SpsA, Chain A"/>
    <property type="match status" value="1"/>
</dbReference>
<reference evidence="5 6" key="1">
    <citation type="submission" date="2018-09" db="EMBL/GenBank/DDBJ databases">
        <authorList>
            <person name="Grouzdev D.S."/>
            <person name="Krutkina M.S."/>
        </authorList>
    </citation>
    <scope>NUCLEOTIDE SEQUENCE [LARGE SCALE GENOMIC DNA]</scope>
    <source>
        <strain evidence="5 6">RmlP001</strain>
    </source>
</reference>
<evidence type="ECO:0000256" key="2">
    <source>
        <dbReference type="ARBA" id="ARBA00022676"/>
    </source>
</evidence>
<dbReference type="PANTHER" id="PTHR43179:SF12">
    <property type="entry name" value="GALACTOFURANOSYLTRANSFERASE GLFT2"/>
    <property type="match status" value="1"/>
</dbReference>
<protein>
    <submittedName>
        <fullName evidence="5">Glycosyltransferase</fullName>
    </submittedName>
</protein>
<dbReference type="OrthoDB" id="9783791at2"/>
<comment type="similarity">
    <text evidence="1">Belongs to the glycosyltransferase 2 family.</text>
</comment>
<comment type="caution">
    <text evidence="5">The sequence shown here is derived from an EMBL/GenBank/DDBJ whole genome shotgun (WGS) entry which is preliminary data.</text>
</comment>
<evidence type="ECO:0000256" key="3">
    <source>
        <dbReference type="ARBA" id="ARBA00022679"/>
    </source>
</evidence>
<dbReference type="SUPFAM" id="SSF53448">
    <property type="entry name" value="Nucleotide-diphospho-sugar transferases"/>
    <property type="match status" value="1"/>
</dbReference>
<accession>A0A4Q2R6H0</accession>
<feature type="region of interest" description="Disordered" evidence="4">
    <location>
        <begin position="468"/>
        <end position="516"/>
    </location>
</feature>
<gene>
    <name evidence="5" type="ORF">D3272_22105</name>
</gene>
<evidence type="ECO:0000256" key="4">
    <source>
        <dbReference type="SAM" id="MobiDB-lite"/>
    </source>
</evidence>
<dbReference type="PANTHER" id="PTHR43179">
    <property type="entry name" value="RHAMNOSYLTRANSFERASE WBBL"/>
    <property type="match status" value="1"/>
</dbReference>
<keyword evidence="3 5" id="KW-0808">Transferase</keyword>
<sequence length="516" mass="57012">MSHYTLHPSWSEAWPNDIVPLPLGRDHLPIEPARLARFPGSRVHVFFVAPETSAVRPDAVALARRFLAERPDVGIFYADDAVVASDGGIESVHCKPSFNMALMLADDYMAFPLLIRAEVFAKVAMRSEPDIQGAAWYRFCLDALAAGIGIDRIPHTLLASPTPRPKAPSGPRAETASRWLIETGQPLTLQAGRVAGTTGLRRVFAEHPAVTLVIPTRQSAPVDDDGRQGRPFIVNFLDSLGRSTYPLDRVTVLVGDDEADDTVYAGRDDRFALKRIVTRLAPGERFNYAAKMNRLWRAAETDLMVLMNDDIGVGTPDWIEALLTFAMDPDVGGVGARLLFPDGRLQHAGMFGGIFGVCAHPWYMLPAEAPTYDGWAQTHRDCSAVTGAVFATRRAPMEAVDGFDEGFSLDFNDVDLCFKMRMLGYRIVYTPFAEMTHYEKASRRSEFAPGDQVARYLRKWADVLADDPMSSPQLRDDTDRVAPRTTASAWVRERPDLFTAARGTDATDPRSAREGL</sequence>
<dbReference type="InterPro" id="IPR029044">
    <property type="entry name" value="Nucleotide-diphossugar_trans"/>
</dbReference>
<proteinExistence type="inferred from homology"/>